<evidence type="ECO:0000313" key="1">
    <source>
        <dbReference type="EMBL" id="KZX10055.1"/>
    </source>
</evidence>
<dbReference type="SUPFAM" id="SSF46785">
    <property type="entry name" value="Winged helix' DNA-binding domain"/>
    <property type="match status" value="1"/>
</dbReference>
<evidence type="ECO:0000313" key="2">
    <source>
        <dbReference type="Proteomes" id="UP000077245"/>
    </source>
</evidence>
<dbReference type="InterPro" id="IPR036390">
    <property type="entry name" value="WH_DNA-bd_sf"/>
</dbReference>
<gene>
    <name evidence="1" type="ORF">MBCUR_19420</name>
</gene>
<name>A0A162F9Y4_9EURY</name>
<dbReference type="EMBL" id="LWMV01000227">
    <property type="protein sequence ID" value="KZX10055.1"/>
    <property type="molecule type" value="Genomic_DNA"/>
</dbReference>
<dbReference type="Gene3D" id="1.10.10.10">
    <property type="entry name" value="Winged helix-like DNA-binding domain superfamily/Winged helix DNA-binding domain"/>
    <property type="match status" value="1"/>
</dbReference>
<keyword evidence="2" id="KW-1185">Reference proteome</keyword>
<dbReference type="PATRIC" id="fig|49547.3.peg.2053"/>
<reference evidence="1 2" key="1">
    <citation type="submission" date="2016-04" db="EMBL/GenBank/DDBJ databases">
        <title>Genome sequence of Methanobrevibacter curvatus DSM 11111.</title>
        <authorList>
            <person name="Poehlein A."/>
            <person name="Seedorf H."/>
            <person name="Daniel R."/>
        </authorList>
    </citation>
    <scope>NUCLEOTIDE SEQUENCE [LARGE SCALE GENOMIC DNA]</scope>
    <source>
        <strain evidence="1 2">DSM 11111</strain>
    </source>
</reference>
<dbReference type="AlphaFoldDB" id="A0A162F9Y4"/>
<proteinExistence type="predicted"/>
<comment type="caution">
    <text evidence="1">The sequence shown here is derived from an EMBL/GenBank/DDBJ whole genome shotgun (WGS) entry which is preliminary data.</text>
</comment>
<accession>A0A162F9Y4</accession>
<sequence length="88" mass="10345">MENNFINKLAFVNASKYRKKVLMSLDNTYKTPSVISKEISLRLNHVSSSLRQLNEIKLVECINKDFKKGRIYKSTEEGQKIIDKFKKY</sequence>
<dbReference type="InterPro" id="IPR036388">
    <property type="entry name" value="WH-like_DNA-bd_sf"/>
</dbReference>
<organism evidence="1 2">
    <name type="scientific">Methanobrevibacter curvatus</name>
    <dbReference type="NCBI Taxonomy" id="49547"/>
    <lineage>
        <taxon>Archaea</taxon>
        <taxon>Methanobacteriati</taxon>
        <taxon>Methanobacteriota</taxon>
        <taxon>Methanomada group</taxon>
        <taxon>Methanobacteria</taxon>
        <taxon>Methanobacteriales</taxon>
        <taxon>Methanobacteriaceae</taxon>
        <taxon>Methanobrevibacter</taxon>
    </lineage>
</organism>
<protein>
    <recommendedName>
        <fullName evidence="3">ArnR1-like winged helix-turn-helix domain-containing protein</fullName>
    </recommendedName>
</protein>
<evidence type="ECO:0008006" key="3">
    <source>
        <dbReference type="Google" id="ProtNLM"/>
    </source>
</evidence>
<dbReference type="OrthoDB" id="74749at2157"/>
<dbReference type="Proteomes" id="UP000077245">
    <property type="component" value="Unassembled WGS sequence"/>
</dbReference>
<dbReference type="RefSeq" id="WP_067092757.1">
    <property type="nucleotide sequence ID" value="NZ_LWMV01000227.1"/>
</dbReference>